<keyword evidence="1" id="KW-1133">Transmembrane helix</keyword>
<proteinExistence type="predicted"/>
<reference evidence="3" key="1">
    <citation type="journal article" date="2019" name="Int. J. Syst. Evol. Microbiol.">
        <title>The Global Catalogue of Microorganisms (GCM) 10K type strain sequencing project: providing services to taxonomists for standard genome sequencing and annotation.</title>
        <authorList>
            <consortium name="The Broad Institute Genomics Platform"/>
            <consortium name="The Broad Institute Genome Sequencing Center for Infectious Disease"/>
            <person name="Wu L."/>
            <person name="Ma J."/>
        </authorList>
    </citation>
    <scope>NUCLEOTIDE SEQUENCE [LARGE SCALE GENOMIC DNA]</scope>
    <source>
        <strain evidence="3">CGMCC 1.14966</strain>
    </source>
</reference>
<accession>A0ABQ1ZSG4</accession>
<dbReference type="Proteomes" id="UP000637774">
    <property type="component" value="Unassembled WGS sequence"/>
</dbReference>
<gene>
    <name evidence="2" type="ORF">GCM10011495_00190</name>
</gene>
<keyword evidence="3" id="KW-1185">Reference proteome</keyword>
<name>A0ABQ1ZSG4_9BACT</name>
<keyword evidence="1" id="KW-0472">Membrane</keyword>
<evidence type="ECO:0008006" key="4">
    <source>
        <dbReference type="Google" id="ProtNLM"/>
    </source>
</evidence>
<evidence type="ECO:0000313" key="2">
    <source>
        <dbReference type="EMBL" id="GGH78257.1"/>
    </source>
</evidence>
<feature type="transmembrane region" description="Helical" evidence="1">
    <location>
        <begin position="94"/>
        <end position="112"/>
    </location>
</feature>
<keyword evidence="1" id="KW-0812">Transmembrane</keyword>
<comment type="caution">
    <text evidence="2">The sequence shown here is derived from an EMBL/GenBank/DDBJ whole genome shotgun (WGS) entry which is preliminary data.</text>
</comment>
<organism evidence="2 3">
    <name type="scientific">Hymenobacter frigidus</name>
    <dbReference type="NCBI Taxonomy" id="1524095"/>
    <lineage>
        <taxon>Bacteria</taxon>
        <taxon>Pseudomonadati</taxon>
        <taxon>Bacteroidota</taxon>
        <taxon>Cytophagia</taxon>
        <taxon>Cytophagales</taxon>
        <taxon>Hymenobacteraceae</taxon>
        <taxon>Hymenobacter</taxon>
    </lineage>
</organism>
<sequence>MRGGCQLAARFHSITDSLSTVSDNSTDFYHQKTDAELLFFVEHPDYYQPSLVESARRELRRRGVAPSAPVAHPDPALLASSMEAPSSGFRTGPLTLLLAGLLLLSVGVYYYLNQRSEAARELLRERAATTRKTPPRLIEVATAVIPNYDGAVVRSVEQQFQRVPAREQAAAKKADMPLHQYRELAKRFWTAETQTEYVLDQARQNKLTTALPGHVETAATAWGQWNKALNYSYKFSPVMANHLDLMTRVANEQQAALNDLLIVANNPQAYETDKTRKRATDVGDMLSGLLPKSPVTGRPYTVVVRRVRL</sequence>
<dbReference type="EMBL" id="BMGY01000001">
    <property type="protein sequence ID" value="GGH78257.1"/>
    <property type="molecule type" value="Genomic_DNA"/>
</dbReference>
<evidence type="ECO:0000313" key="3">
    <source>
        <dbReference type="Proteomes" id="UP000637774"/>
    </source>
</evidence>
<protein>
    <recommendedName>
        <fullName evidence="4">DUF4129 domain-containing protein</fullName>
    </recommendedName>
</protein>
<evidence type="ECO:0000256" key="1">
    <source>
        <dbReference type="SAM" id="Phobius"/>
    </source>
</evidence>